<dbReference type="InterPro" id="IPR050469">
    <property type="entry name" value="Diguanylate_Cyclase"/>
</dbReference>
<evidence type="ECO:0000256" key="1">
    <source>
        <dbReference type="SAM" id="Phobius"/>
    </source>
</evidence>
<keyword evidence="1" id="KW-0472">Membrane</keyword>
<feature type="transmembrane region" description="Helical" evidence="1">
    <location>
        <begin position="99"/>
        <end position="122"/>
    </location>
</feature>
<keyword evidence="1" id="KW-0812">Transmembrane</keyword>
<dbReference type="RefSeq" id="WP_085179145.1">
    <property type="nucleotide sequence ID" value="NZ_CSTD01000007.1"/>
</dbReference>
<dbReference type="InterPro" id="IPR043128">
    <property type="entry name" value="Rev_trsase/Diguanyl_cyclase"/>
</dbReference>
<dbReference type="OrthoDB" id="23692at2"/>
<dbReference type="SMART" id="SM00267">
    <property type="entry name" value="GGDEF"/>
    <property type="match status" value="1"/>
</dbReference>
<sequence>MTWIRPFGGQPDQYQWLSGYLAERGLQRFAQLAIATFASLFGVVPIVMLWSPSGPKGTTGTAAAVAITLLCAAMAALWLSHWPTRHESELFALGCNVGVTIGCIVAGSPITGLLACTTFAPIGGYVALFHSSRLLTLTLANAALTTVFSAVRVALAGDPALAFGHFLGVAIAVLAVPFAGQVLLHLLTLDAMVSHTDPLTGLHNRRGFYRSVQALLPAKGPDEAGSFAVVMVDLDGFKRLNDHHGHAVGDEILTAVADNLRRASNVNSVVARLGGEEFLIAEVGDAAAARDTADRMLAAVAATPWAVTASVGVATTPLANADPQPALIKQMIAAADAAMYEAKHAGGNQVRCRGAQLTP</sequence>
<gene>
    <name evidence="3" type="ORF">BN971_04724</name>
</gene>
<proteinExistence type="predicted"/>
<dbReference type="InterPro" id="IPR029787">
    <property type="entry name" value="Nucleotide_cyclase"/>
</dbReference>
<organism evidence="3 4">
    <name type="scientific">Mycobacterium bohemicum DSM 44277</name>
    <dbReference type="NCBI Taxonomy" id="1236609"/>
    <lineage>
        <taxon>Bacteria</taxon>
        <taxon>Bacillati</taxon>
        <taxon>Actinomycetota</taxon>
        <taxon>Actinomycetes</taxon>
        <taxon>Mycobacteriales</taxon>
        <taxon>Mycobacteriaceae</taxon>
        <taxon>Mycobacterium</taxon>
    </lineage>
</organism>
<keyword evidence="1" id="KW-1133">Transmembrane helix</keyword>
<accession>A0A0U0WFM6</accession>
<feature type="transmembrane region" description="Helical" evidence="1">
    <location>
        <begin position="134"/>
        <end position="155"/>
    </location>
</feature>
<dbReference type="Proteomes" id="UP000198875">
    <property type="component" value="Unassembled WGS sequence"/>
</dbReference>
<evidence type="ECO:0000313" key="3">
    <source>
        <dbReference type="EMBL" id="CPR13414.1"/>
    </source>
</evidence>
<dbReference type="NCBIfam" id="TIGR00254">
    <property type="entry name" value="GGDEF"/>
    <property type="match status" value="1"/>
</dbReference>
<dbReference type="GO" id="GO:0005886">
    <property type="term" value="C:plasma membrane"/>
    <property type="evidence" value="ECO:0007669"/>
    <property type="project" value="TreeGrafter"/>
</dbReference>
<evidence type="ECO:0000259" key="2">
    <source>
        <dbReference type="PROSITE" id="PS50887"/>
    </source>
</evidence>
<dbReference type="GO" id="GO:0052621">
    <property type="term" value="F:diguanylate cyclase activity"/>
    <property type="evidence" value="ECO:0007669"/>
    <property type="project" value="TreeGrafter"/>
</dbReference>
<dbReference type="SUPFAM" id="SSF55073">
    <property type="entry name" value="Nucleotide cyclase"/>
    <property type="match status" value="1"/>
</dbReference>
<dbReference type="GO" id="GO:0043709">
    <property type="term" value="P:cell adhesion involved in single-species biofilm formation"/>
    <property type="evidence" value="ECO:0007669"/>
    <property type="project" value="TreeGrafter"/>
</dbReference>
<reference evidence="3 4" key="1">
    <citation type="submission" date="2015-03" db="EMBL/GenBank/DDBJ databases">
        <authorList>
            <person name="Murphy D."/>
        </authorList>
    </citation>
    <scope>NUCLEOTIDE SEQUENCE [LARGE SCALE GENOMIC DNA]</scope>
    <source>
        <strain evidence="3 4">DSM 44277</strain>
    </source>
</reference>
<dbReference type="PANTHER" id="PTHR45138">
    <property type="entry name" value="REGULATORY COMPONENTS OF SENSORY TRANSDUCTION SYSTEM"/>
    <property type="match status" value="1"/>
</dbReference>
<feature type="transmembrane region" description="Helical" evidence="1">
    <location>
        <begin position="161"/>
        <end position="184"/>
    </location>
</feature>
<dbReference type="GO" id="GO:1902201">
    <property type="term" value="P:negative regulation of bacterial-type flagellum-dependent cell motility"/>
    <property type="evidence" value="ECO:0007669"/>
    <property type="project" value="TreeGrafter"/>
</dbReference>
<dbReference type="EMBL" id="CSTD01000007">
    <property type="protein sequence ID" value="CPR13414.1"/>
    <property type="molecule type" value="Genomic_DNA"/>
</dbReference>
<dbReference type="CDD" id="cd01949">
    <property type="entry name" value="GGDEF"/>
    <property type="match status" value="1"/>
</dbReference>
<protein>
    <submittedName>
        <fullName evidence="3">Diguanylate cyclase domain-containing protein</fullName>
    </submittedName>
</protein>
<feature type="transmembrane region" description="Helical" evidence="1">
    <location>
        <begin position="29"/>
        <end position="50"/>
    </location>
</feature>
<dbReference type="InterPro" id="IPR000160">
    <property type="entry name" value="GGDEF_dom"/>
</dbReference>
<dbReference type="Pfam" id="PF00990">
    <property type="entry name" value="GGDEF"/>
    <property type="match status" value="1"/>
</dbReference>
<feature type="transmembrane region" description="Helical" evidence="1">
    <location>
        <begin position="62"/>
        <end position="79"/>
    </location>
</feature>
<dbReference type="PROSITE" id="PS50887">
    <property type="entry name" value="GGDEF"/>
    <property type="match status" value="1"/>
</dbReference>
<evidence type="ECO:0000313" key="4">
    <source>
        <dbReference type="Proteomes" id="UP000198875"/>
    </source>
</evidence>
<dbReference type="AlphaFoldDB" id="A0A0U0WFM6"/>
<dbReference type="PANTHER" id="PTHR45138:SF9">
    <property type="entry name" value="DIGUANYLATE CYCLASE DGCM-RELATED"/>
    <property type="match status" value="1"/>
</dbReference>
<name>A0A0U0WFM6_MYCBE</name>
<feature type="domain" description="GGDEF" evidence="2">
    <location>
        <begin position="225"/>
        <end position="355"/>
    </location>
</feature>
<dbReference type="Gene3D" id="3.30.70.270">
    <property type="match status" value="1"/>
</dbReference>